<evidence type="ECO:0000256" key="3">
    <source>
        <dbReference type="ARBA" id="ARBA00012438"/>
    </source>
</evidence>
<dbReference type="InterPro" id="IPR036097">
    <property type="entry name" value="HisK_dim/P_sf"/>
</dbReference>
<protein>
    <recommendedName>
        <fullName evidence="3">histidine kinase</fullName>
        <ecNumber evidence="3">2.7.13.3</ecNumber>
    </recommendedName>
</protein>
<dbReference type="InterPro" id="IPR036890">
    <property type="entry name" value="HATPase_C_sf"/>
</dbReference>
<keyword evidence="5" id="KW-0808">Transferase</keyword>
<dbReference type="SUPFAM" id="SSF55874">
    <property type="entry name" value="ATPase domain of HSP90 chaperone/DNA topoisomerase II/histidine kinase"/>
    <property type="match status" value="1"/>
</dbReference>
<dbReference type="CDD" id="cd00082">
    <property type="entry name" value="HisKA"/>
    <property type="match status" value="1"/>
</dbReference>
<evidence type="ECO:0000256" key="2">
    <source>
        <dbReference type="ARBA" id="ARBA00004370"/>
    </source>
</evidence>
<dbReference type="CDD" id="cd06225">
    <property type="entry name" value="HAMP"/>
    <property type="match status" value="1"/>
</dbReference>
<dbReference type="GO" id="GO:0000155">
    <property type="term" value="F:phosphorelay sensor kinase activity"/>
    <property type="evidence" value="ECO:0007669"/>
    <property type="project" value="InterPro"/>
</dbReference>
<dbReference type="InterPro" id="IPR003594">
    <property type="entry name" value="HATPase_dom"/>
</dbReference>
<dbReference type="PANTHER" id="PTHR43711:SF1">
    <property type="entry name" value="HISTIDINE KINASE 1"/>
    <property type="match status" value="1"/>
</dbReference>
<dbReference type="SUPFAM" id="SSF47384">
    <property type="entry name" value="Homodimeric domain of signal transducing histidine kinase"/>
    <property type="match status" value="1"/>
</dbReference>
<dbReference type="Gene3D" id="3.30.565.10">
    <property type="entry name" value="Histidine kinase-like ATPase, C-terminal domain"/>
    <property type="match status" value="1"/>
</dbReference>
<dbReference type="PRINTS" id="PR00344">
    <property type="entry name" value="BCTRLSENSOR"/>
</dbReference>
<evidence type="ECO:0000256" key="4">
    <source>
        <dbReference type="ARBA" id="ARBA00022553"/>
    </source>
</evidence>
<evidence type="ECO:0000256" key="7">
    <source>
        <dbReference type="ARBA" id="ARBA00023012"/>
    </source>
</evidence>
<keyword evidence="4" id="KW-0597">Phosphoprotein</keyword>
<dbReference type="Pfam" id="PF00512">
    <property type="entry name" value="HisKA"/>
    <property type="match status" value="1"/>
</dbReference>
<dbReference type="Proteomes" id="UP000503129">
    <property type="component" value="Chromosome"/>
</dbReference>
<dbReference type="PANTHER" id="PTHR43711">
    <property type="entry name" value="TWO-COMPONENT HISTIDINE KINASE"/>
    <property type="match status" value="1"/>
</dbReference>
<comment type="subcellular location">
    <subcellularLocation>
        <location evidence="2">Membrane</location>
    </subcellularLocation>
</comment>
<reference evidence="11 12" key="1">
    <citation type="submission" date="2018-06" db="EMBL/GenBank/DDBJ databases">
        <title>Comparative genomics of Brasilonema spp. strains.</title>
        <authorList>
            <person name="Alvarenga D.O."/>
            <person name="Fiore M.F."/>
            <person name="Varani A.M."/>
        </authorList>
    </citation>
    <scope>NUCLEOTIDE SEQUENCE [LARGE SCALE GENOMIC DNA]</scope>
    <source>
        <strain evidence="11 12">CENA114</strain>
    </source>
</reference>
<evidence type="ECO:0000259" key="9">
    <source>
        <dbReference type="PROSITE" id="PS50109"/>
    </source>
</evidence>
<dbReference type="Pfam" id="PF00672">
    <property type="entry name" value="HAMP"/>
    <property type="match status" value="1"/>
</dbReference>
<dbReference type="SMART" id="SM00304">
    <property type="entry name" value="HAMP"/>
    <property type="match status" value="1"/>
</dbReference>
<dbReference type="InterPro" id="IPR050736">
    <property type="entry name" value="Sensor_HK_Regulatory"/>
</dbReference>
<evidence type="ECO:0000256" key="5">
    <source>
        <dbReference type="ARBA" id="ARBA00022679"/>
    </source>
</evidence>
<dbReference type="InterPro" id="IPR003661">
    <property type="entry name" value="HisK_dim/P_dom"/>
</dbReference>
<dbReference type="Gene3D" id="6.10.340.10">
    <property type="match status" value="1"/>
</dbReference>
<sequence length="347" mass="39039">MLVGLSTPLIVDWLLSHQLFGLDLTLLEGRQFNVGTTANELIDKCEVVWNQGVWWSMLLGATVAGSLSYLFAKRIVQPLIQMEKITQKFAEGNLSARVPESEIPELNRLAINFNRMALNLEGVEQRRRELIEDLTHELRTPLTILEGSLEGLADGAIEAKAELFERLARETARLGRLVNDTQELSKAEAGYLPIKIQRIDLHPLLLSLIKRFSDQLLEEGPVLRLECPPNPPFVCADPERVEQILVNLLGNAVRYTVNGSITLRVWSEPPKLWIAVIDTGHGMKAEDLPFVFNRFWRSERSRERNPGGSGMGLAISHRLVKLHRGEILVESELNKGTTFRFSLPLAS</sequence>
<dbReference type="EC" id="2.7.13.3" evidence="3"/>
<comment type="function">
    <text evidence="8">Photoreceptor which exists in two forms that are reversibly interconvertible by light: the R form that absorbs maximally in the red region of the spectrum and the FR form that absorbs maximally in the far-red region.</text>
</comment>
<evidence type="ECO:0000259" key="10">
    <source>
        <dbReference type="PROSITE" id="PS50885"/>
    </source>
</evidence>
<dbReference type="SMART" id="SM00388">
    <property type="entry name" value="HisKA"/>
    <property type="match status" value="1"/>
</dbReference>
<dbReference type="SUPFAM" id="SSF158472">
    <property type="entry name" value="HAMP domain-like"/>
    <property type="match status" value="1"/>
</dbReference>
<dbReference type="InterPro" id="IPR004358">
    <property type="entry name" value="Sig_transdc_His_kin-like_C"/>
</dbReference>
<keyword evidence="7" id="KW-0902">Two-component regulatory system</keyword>
<keyword evidence="12" id="KW-1185">Reference proteome</keyword>
<organism evidence="11 12">
    <name type="scientific">Brasilonema sennae CENA114</name>
    <dbReference type="NCBI Taxonomy" id="415709"/>
    <lineage>
        <taxon>Bacteria</taxon>
        <taxon>Bacillati</taxon>
        <taxon>Cyanobacteriota</taxon>
        <taxon>Cyanophyceae</taxon>
        <taxon>Nostocales</taxon>
        <taxon>Scytonemataceae</taxon>
        <taxon>Brasilonema</taxon>
        <taxon>Bromeliae group (in: Brasilonema)</taxon>
    </lineage>
</organism>
<comment type="catalytic activity">
    <reaction evidence="1">
        <text>ATP + protein L-histidine = ADP + protein N-phospho-L-histidine.</text>
        <dbReference type="EC" id="2.7.13.3"/>
    </reaction>
</comment>
<dbReference type="Pfam" id="PF02518">
    <property type="entry name" value="HATPase_c"/>
    <property type="match status" value="1"/>
</dbReference>
<dbReference type="SMART" id="SM00387">
    <property type="entry name" value="HATPase_c"/>
    <property type="match status" value="1"/>
</dbReference>
<evidence type="ECO:0000313" key="12">
    <source>
        <dbReference type="Proteomes" id="UP000503129"/>
    </source>
</evidence>
<dbReference type="KEGG" id="bsen:DP114_16155"/>
<dbReference type="PROSITE" id="PS50885">
    <property type="entry name" value="HAMP"/>
    <property type="match status" value="1"/>
</dbReference>
<dbReference type="RefSeq" id="WP_169268289.1">
    <property type="nucleotide sequence ID" value="NZ_CAWOXK010000001.1"/>
</dbReference>
<proteinExistence type="predicted"/>
<dbReference type="Gene3D" id="1.10.287.130">
    <property type="match status" value="1"/>
</dbReference>
<gene>
    <name evidence="11" type="ORF">DP114_16155</name>
</gene>
<dbReference type="InterPro" id="IPR003660">
    <property type="entry name" value="HAMP_dom"/>
</dbReference>
<dbReference type="AlphaFoldDB" id="A0A856MD58"/>
<dbReference type="PROSITE" id="PS50109">
    <property type="entry name" value="HIS_KIN"/>
    <property type="match status" value="1"/>
</dbReference>
<evidence type="ECO:0000256" key="6">
    <source>
        <dbReference type="ARBA" id="ARBA00022777"/>
    </source>
</evidence>
<dbReference type="FunFam" id="3.30.565.10:FF:000006">
    <property type="entry name" value="Sensor histidine kinase WalK"/>
    <property type="match status" value="1"/>
</dbReference>
<feature type="domain" description="HAMP" evidence="10">
    <location>
        <begin position="73"/>
        <end position="125"/>
    </location>
</feature>
<evidence type="ECO:0000313" key="11">
    <source>
        <dbReference type="EMBL" id="QDL09225.1"/>
    </source>
</evidence>
<accession>A0A856MD58</accession>
<dbReference type="EMBL" id="CP030118">
    <property type="protein sequence ID" value="QDL09225.1"/>
    <property type="molecule type" value="Genomic_DNA"/>
</dbReference>
<dbReference type="GO" id="GO:0016020">
    <property type="term" value="C:membrane"/>
    <property type="evidence" value="ECO:0007669"/>
    <property type="project" value="UniProtKB-SubCell"/>
</dbReference>
<evidence type="ECO:0000256" key="8">
    <source>
        <dbReference type="ARBA" id="ARBA00055745"/>
    </source>
</evidence>
<evidence type="ECO:0000256" key="1">
    <source>
        <dbReference type="ARBA" id="ARBA00000085"/>
    </source>
</evidence>
<dbReference type="InterPro" id="IPR005467">
    <property type="entry name" value="His_kinase_dom"/>
</dbReference>
<keyword evidence="6 11" id="KW-0418">Kinase</keyword>
<name>A0A856MD58_9CYAN</name>
<feature type="domain" description="Histidine kinase" evidence="9">
    <location>
        <begin position="133"/>
        <end position="347"/>
    </location>
</feature>